<dbReference type="OrthoDB" id="2373480at2759"/>
<protein>
    <submittedName>
        <fullName evidence="8">Secretory lipase, putative</fullName>
    </submittedName>
</protein>
<dbReference type="eggNOG" id="KOG0254">
    <property type="taxonomic scope" value="Eukaryota"/>
</dbReference>
<feature type="transmembrane region" description="Helical" evidence="6">
    <location>
        <begin position="544"/>
        <end position="562"/>
    </location>
</feature>
<dbReference type="EMBL" id="GL698565">
    <property type="protein sequence ID" value="EFY85815.1"/>
    <property type="molecule type" value="Genomic_DNA"/>
</dbReference>
<dbReference type="InterPro" id="IPR005828">
    <property type="entry name" value="MFS_sugar_transport-like"/>
</dbReference>
<proteinExistence type="predicted"/>
<evidence type="ECO:0000256" key="6">
    <source>
        <dbReference type="SAM" id="Phobius"/>
    </source>
</evidence>
<dbReference type="GO" id="GO:0004806">
    <property type="term" value="F:triacylglycerol lipase activity"/>
    <property type="evidence" value="ECO:0007669"/>
    <property type="project" value="InterPro"/>
</dbReference>
<dbReference type="SUPFAM" id="SSF53474">
    <property type="entry name" value="alpha/beta-Hydrolases"/>
    <property type="match status" value="1"/>
</dbReference>
<dbReference type="AlphaFoldDB" id="E9EE29"/>
<evidence type="ECO:0000313" key="8">
    <source>
        <dbReference type="EMBL" id="EFY85815.1"/>
    </source>
</evidence>
<dbReference type="HOGENOM" id="CLU_403877_0_0_1"/>
<dbReference type="Pfam" id="PF03583">
    <property type="entry name" value="LIP"/>
    <property type="match status" value="1"/>
</dbReference>
<sequence length="681" mass="73920">MRSLATRALALLTLGSSALAAPFNPASAVSPKKLDHLPPGTLLRHRKLPLTNSPFGLTDVNLNASRQILYRTTDSHGNATATVLTVLIASPGNNSQVLSYQVAQNTPALKCAPSHTFDQHPALPKVPDTTISRSELLTIQSALHQGRIVLIPDYQGPKAAYMAGKLAGHAVLDGIRVAIQSPGLTRIRENPAIGMWGYSSGGVATAWAAELHQTYAPELEIVGAAIGGVAADIPSVVDNINSGKHAGLIAAGALGLANEYPAVAKTIYSRLRREHRPLFKKIEKQCGSVGTKAFSGKNVVSMFNGTEIRVLPTIVDVMNKTSLGKTAPRIPIYLYHSYQDRISPVQTINKLYEFYCARGTSVLYKRDFFSTHGSAAITGMPRALAFLIDMMRGQRLNACSQRTIMSGLLEARTWGTMPVVLIDALLFLLRRTARIPPSHSYLLEEVHSILQQIEHEEAIAEGRGIKPFFKELAKPGNQNRLLVGCLIFTFVQMAGSNAIKYYSPAIFKSVGLAGRNTAFFATGVYGVVRIVSVLFAMEASSCSYTAMWYIGAYVILSSPGSAGSSSVSSADYAGIAMIYVYAVGWFFSWAAVHWILNFVIARSVPYMITNIGCGTYFLFAALITVSIPWVFFCAPETKGVSLEDVDALFGLPQIKQLYYENRNTPKDPECNVAHAEHSRRV</sequence>
<feature type="chain" id="PRO_5003235319" evidence="7">
    <location>
        <begin position="21"/>
        <end position="681"/>
    </location>
</feature>
<evidence type="ECO:0000256" key="7">
    <source>
        <dbReference type="SAM" id="SignalP"/>
    </source>
</evidence>
<comment type="subcellular location">
    <subcellularLocation>
        <location evidence="1">Membrane</location>
    </subcellularLocation>
</comment>
<dbReference type="InterPro" id="IPR005152">
    <property type="entry name" value="Lipase_secreted"/>
</dbReference>
<dbReference type="SUPFAM" id="SSF103473">
    <property type="entry name" value="MFS general substrate transporter"/>
    <property type="match status" value="1"/>
</dbReference>
<dbReference type="Gene3D" id="3.40.50.1820">
    <property type="entry name" value="alpha/beta hydrolase"/>
    <property type="match status" value="1"/>
</dbReference>
<gene>
    <name evidence="8" type="ORF">MAC_08127</name>
</gene>
<feature type="transmembrane region" description="Helical" evidence="6">
    <location>
        <begin position="574"/>
        <end position="596"/>
    </location>
</feature>
<feature type="signal peptide" evidence="7">
    <location>
        <begin position="1"/>
        <end position="20"/>
    </location>
</feature>
<feature type="transmembrane region" description="Helical" evidence="6">
    <location>
        <begin position="519"/>
        <end position="537"/>
    </location>
</feature>
<dbReference type="GO" id="GO:0016020">
    <property type="term" value="C:membrane"/>
    <property type="evidence" value="ECO:0007669"/>
    <property type="project" value="UniProtKB-SubCell"/>
</dbReference>
<dbReference type="Proteomes" id="UP000002499">
    <property type="component" value="Unassembled WGS sequence"/>
</dbReference>
<keyword evidence="3" id="KW-0378">Hydrolase</keyword>
<keyword evidence="9" id="KW-1185">Reference proteome</keyword>
<evidence type="ECO:0000256" key="3">
    <source>
        <dbReference type="ARBA" id="ARBA00022801"/>
    </source>
</evidence>
<dbReference type="ESTHER" id="metaq-e9ee29">
    <property type="family name" value="Fungal-Bact_LIP"/>
</dbReference>
<evidence type="ECO:0000256" key="1">
    <source>
        <dbReference type="ARBA" id="ARBA00004370"/>
    </source>
</evidence>
<dbReference type="InterPro" id="IPR036259">
    <property type="entry name" value="MFS_trans_sf"/>
</dbReference>
<dbReference type="Gene3D" id="1.10.260.130">
    <property type="match status" value="1"/>
</dbReference>
<evidence type="ECO:0000256" key="5">
    <source>
        <dbReference type="ARBA" id="ARBA00023136"/>
    </source>
</evidence>
<dbReference type="PANTHER" id="PTHR34853:SF5">
    <property type="entry name" value="LIP-DOMAIN-CONTAINING PROTEIN-RELATED"/>
    <property type="match status" value="1"/>
</dbReference>
<evidence type="ECO:0000256" key="2">
    <source>
        <dbReference type="ARBA" id="ARBA00022692"/>
    </source>
</evidence>
<dbReference type="Pfam" id="PF00083">
    <property type="entry name" value="Sugar_tr"/>
    <property type="match status" value="1"/>
</dbReference>
<evidence type="ECO:0000256" key="4">
    <source>
        <dbReference type="ARBA" id="ARBA00022989"/>
    </source>
</evidence>
<feature type="transmembrane region" description="Helical" evidence="6">
    <location>
        <begin position="608"/>
        <end position="632"/>
    </location>
</feature>
<keyword evidence="2 6" id="KW-0812">Transmembrane</keyword>
<dbReference type="GO" id="GO:0016042">
    <property type="term" value="P:lipid catabolic process"/>
    <property type="evidence" value="ECO:0007669"/>
    <property type="project" value="InterPro"/>
</dbReference>
<name>E9EE29_METAQ</name>
<evidence type="ECO:0000313" key="9">
    <source>
        <dbReference type="Proteomes" id="UP000002499"/>
    </source>
</evidence>
<keyword evidence="7" id="KW-0732">Signal</keyword>
<dbReference type="InParanoid" id="E9EE29"/>
<dbReference type="InterPro" id="IPR029058">
    <property type="entry name" value="AB_hydrolase_fold"/>
</dbReference>
<organism evidence="9">
    <name type="scientific">Metarhizium acridum (strain CQMa 102)</name>
    <dbReference type="NCBI Taxonomy" id="655827"/>
    <lineage>
        <taxon>Eukaryota</taxon>
        <taxon>Fungi</taxon>
        <taxon>Dikarya</taxon>
        <taxon>Ascomycota</taxon>
        <taxon>Pezizomycotina</taxon>
        <taxon>Sordariomycetes</taxon>
        <taxon>Hypocreomycetidae</taxon>
        <taxon>Hypocreales</taxon>
        <taxon>Clavicipitaceae</taxon>
        <taxon>Metarhizium</taxon>
    </lineage>
</organism>
<keyword evidence="4 6" id="KW-1133">Transmembrane helix</keyword>
<dbReference type="PANTHER" id="PTHR34853">
    <property type="match status" value="1"/>
</dbReference>
<reference evidence="8 9" key="1">
    <citation type="journal article" date="2011" name="PLoS Genet.">
        <title>Genome sequencing and comparative transcriptomics of the model entomopathogenic fungi Metarhizium anisopliae and M. acridum.</title>
        <authorList>
            <person name="Gao Q."/>
            <person name="Jin K."/>
            <person name="Ying S.H."/>
            <person name="Zhang Y."/>
            <person name="Xiao G."/>
            <person name="Shang Y."/>
            <person name="Duan Z."/>
            <person name="Hu X."/>
            <person name="Xie X.Q."/>
            <person name="Zhou G."/>
            <person name="Peng G."/>
            <person name="Luo Z."/>
            <person name="Huang W."/>
            <person name="Wang B."/>
            <person name="Fang W."/>
            <person name="Wang S."/>
            <person name="Zhong Y."/>
            <person name="Ma L.J."/>
            <person name="St Leger R.J."/>
            <person name="Zhao G.P."/>
            <person name="Pei Y."/>
            <person name="Feng M.G."/>
            <person name="Xia Y."/>
            <person name="Wang C."/>
        </authorList>
    </citation>
    <scope>NUCLEOTIDE SEQUENCE [LARGE SCALE GENOMIC DNA]</scope>
    <source>
        <strain evidence="8 9">CQMa 102</strain>
    </source>
</reference>
<dbReference type="Gene3D" id="1.20.1250.20">
    <property type="entry name" value="MFS general substrate transporter like domains"/>
    <property type="match status" value="1"/>
</dbReference>
<accession>E9EE29</accession>
<keyword evidence="5 6" id="KW-0472">Membrane</keyword>
<dbReference type="GO" id="GO:0022857">
    <property type="term" value="F:transmembrane transporter activity"/>
    <property type="evidence" value="ECO:0007669"/>
    <property type="project" value="InterPro"/>
</dbReference>